<proteinExistence type="predicted"/>
<accession>A0ACB9WHK9</accession>
<feature type="non-terminal residue" evidence="1">
    <location>
        <position position="1"/>
    </location>
</feature>
<gene>
    <name evidence="1" type="ORF">KUCAC02_024378</name>
</gene>
<reference evidence="1" key="1">
    <citation type="submission" date="2022-05" db="EMBL/GenBank/DDBJ databases">
        <title>Chromosome-level genome of Chaenocephalus aceratus.</title>
        <authorList>
            <person name="Park H."/>
        </authorList>
    </citation>
    <scope>NUCLEOTIDE SEQUENCE</scope>
    <source>
        <strain evidence="1">KU_202001</strain>
    </source>
</reference>
<evidence type="ECO:0000313" key="1">
    <source>
        <dbReference type="EMBL" id="KAI4813024.1"/>
    </source>
</evidence>
<protein>
    <submittedName>
        <fullName evidence="1">Uncharacterized protein</fullName>
    </submittedName>
</protein>
<feature type="non-terminal residue" evidence="1">
    <location>
        <position position="76"/>
    </location>
</feature>
<dbReference type="Proteomes" id="UP001057452">
    <property type="component" value="Chromosome 22"/>
</dbReference>
<name>A0ACB9WHK9_CHAAC</name>
<keyword evidence="2" id="KW-1185">Reference proteome</keyword>
<dbReference type="EMBL" id="CM043806">
    <property type="protein sequence ID" value="KAI4813024.1"/>
    <property type="molecule type" value="Genomic_DNA"/>
</dbReference>
<organism evidence="1 2">
    <name type="scientific">Chaenocephalus aceratus</name>
    <name type="common">Blackfin icefish</name>
    <name type="synonym">Chaenichthys aceratus</name>
    <dbReference type="NCBI Taxonomy" id="36190"/>
    <lineage>
        <taxon>Eukaryota</taxon>
        <taxon>Metazoa</taxon>
        <taxon>Chordata</taxon>
        <taxon>Craniata</taxon>
        <taxon>Vertebrata</taxon>
        <taxon>Euteleostomi</taxon>
        <taxon>Actinopterygii</taxon>
        <taxon>Neopterygii</taxon>
        <taxon>Teleostei</taxon>
        <taxon>Neoteleostei</taxon>
        <taxon>Acanthomorphata</taxon>
        <taxon>Eupercaria</taxon>
        <taxon>Perciformes</taxon>
        <taxon>Notothenioidei</taxon>
        <taxon>Channichthyidae</taxon>
        <taxon>Chaenocephalus</taxon>
    </lineage>
</organism>
<sequence length="76" mass="7829">LVSGAASLDTRSLGKLGGIAVAYFLVTTLIASGIGGDPGFHHQTRGGSWSPEHQRAGAGEHQQQQGDHRLLLGPGE</sequence>
<comment type="caution">
    <text evidence="1">The sequence shown here is derived from an EMBL/GenBank/DDBJ whole genome shotgun (WGS) entry which is preliminary data.</text>
</comment>
<evidence type="ECO:0000313" key="2">
    <source>
        <dbReference type="Proteomes" id="UP001057452"/>
    </source>
</evidence>